<comment type="caution">
    <text evidence="2">The sequence shown here is derived from an EMBL/GenBank/DDBJ whole genome shotgun (WGS) entry which is preliminary data.</text>
</comment>
<dbReference type="Pfam" id="PF12571">
    <property type="entry name" value="Phage_tail_fib"/>
    <property type="match status" value="1"/>
</dbReference>
<evidence type="ECO:0000313" key="2">
    <source>
        <dbReference type="EMBL" id="PWK16053.1"/>
    </source>
</evidence>
<sequence>MSSFGGVVFTARGRTLQLKAQTGVEIKYTRFAVGDGELNGRSILDLNALVSERKSLAISKLKVRPDGTAVVGAVLSNQAVVAGFYFREIGVFALDPDVGEILYCYGNAGTNVEYIPAVGGPEVIEKAIDIVVVVGNATNVSAVMNTSLLFATQGDFQSHVNDKNNPHDVTAAQIGALPTSALGKPGGAASLDSNGKVLSGQLPALNYILTSSAGAPGGVATLGSDGHVTTAQLPIATSAALGVVKPGANMTVSADGSLNAPAPPAPYTLVAATVSALGGVRVTQVPTSGNPYAAIRVIDVNDVLIDVTTAKALATYTPGYKATFQVMASIRVKTSQTNVKLEISYTSGGGAQTMTIINQPMPVGEWSLPVAVINATTATTISVVATASIANQVNVTTNVQGV</sequence>
<feature type="domain" description="Phage tail fibre protein N-terminal" evidence="1">
    <location>
        <begin position="8"/>
        <end position="153"/>
    </location>
</feature>
<dbReference type="InterPro" id="IPR022225">
    <property type="entry name" value="Phage_tail_fibre_N"/>
</dbReference>
<gene>
    <name evidence="2" type="ORF">C7459_102300</name>
</gene>
<dbReference type="RefSeq" id="WP_109686467.1">
    <property type="nucleotide sequence ID" value="NZ_QGGL01000002.1"/>
</dbReference>
<reference evidence="2 3" key="1">
    <citation type="submission" date="2018-05" db="EMBL/GenBank/DDBJ databases">
        <title>Genomic Encyclopedia of Type Strains, Phase IV (KMG-IV): sequencing the most valuable type-strain genomes for metagenomic binning, comparative biology and taxonomic classification.</title>
        <authorList>
            <person name="Goeker M."/>
        </authorList>
    </citation>
    <scope>NUCLEOTIDE SEQUENCE [LARGE SCALE GENOMIC DNA]</scope>
    <source>
        <strain evidence="2 3">DSM 18773</strain>
    </source>
</reference>
<name>A0A316DHH8_9BACL</name>
<dbReference type="Proteomes" id="UP000245634">
    <property type="component" value="Unassembled WGS sequence"/>
</dbReference>
<dbReference type="OrthoDB" id="1624444at2"/>
<organism evidence="2 3">
    <name type="scientific">Tumebacillus permanentifrigoris</name>
    <dbReference type="NCBI Taxonomy" id="378543"/>
    <lineage>
        <taxon>Bacteria</taxon>
        <taxon>Bacillati</taxon>
        <taxon>Bacillota</taxon>
        <taxon>Bacilli</taxon>
        <taxon>Bacillales</taxon>
        <taxon>Alicyclobacillaceae</taxon>
        <taxon>Tumebacillus</taxon>
    </lineage>
</organism>
<dbReference type="EMBL" id="QGGL01000002">
    <property type="protein sequence ID" value="PWK16053.1"/>
    <property type="molecule type" value="Genomic_DNA"/>
</dbReference>
<proteinExistence type="predicted"/>
<protein>
    <recommendedName>
        <fullName evidence="1">Phage tail fibre protein N-terminal domain-containing protein</fullName>
    </recommendedName>
</protein>
<keyword evidence="3" id="KW-1185">Reference proteome</keyword>
<accession>A0A316DHH8</accession>
<evidence type="ECO:0000313" key="3">
    <source>
        <dbReference type="Proteomes" id="UP000245634"/>
    </source>
</evidence>
<dbReference type="AlphaFoldDB" id="A0A316DHH8"/>
<evidence type="ECO:0000259" key="1">
    <source>
        <dbReference type="Pfam" id="PF12571"/>
    </source>
</evidence>